<sequence length="363" mass="38011">MRRSHPLILGGGPAGSATAITLGRNGTQPLIIERQRLIGNALCGGFLSWRTLQQLDRLGINTEELGGHAIDHVRVFAGKLMASAQLPAAAIGLSRHRLDTIMLDHALAAGATLEIATVRNVEGASVVTDCGNIESDDIFLATGKYDVRGEARPKSGGNDPTLGLRVRIAPNSGLTALIGSSIELHMFDRGYAGLLLQEDGSANLCMAVRKSRLAEAGGKPGALLTELAAANPALADRLAWWGAGPEPDAIASVPYGWRALDTRSGLFRIGDQAAVIPSLAGEGMGIAIASGIAAAKAWNMGGGAAAPQYQRSFAARTKRPVAVARFLWERGEQPWSAGFAVRTLQFAPSLANLFAQATRIGDQ</sequence>
<dbReference type="EMBL" id="CP032829">
    <property type="protein sequence ID" value="AYJ86626.1"/>
    <property type="molecule type" value="Genomic_DNA"/>
</dbReference>
<keyword evidence="3" id="KW-1185">Reference proteome</keyword>
<reference evidence="2 3" key="1">
    <citation type="submission" date="2018-09" db="EMBL/GenBank/DDBJ databases">
        <title>Sphingomonas peninsula sp. nov., isolated from fildes peninsula, Antarctic soil.</title>
        <authorList>
            <person name="Yingchao G."/>
        </authorList>
    </citation>
    <scope>NUCLEOTIDE SEQUENCE [LARGE SCALE GENOMIC DNA]</scope>
    <source>
        <strain evidence="2 3">YZ-8</strain>
    </source>
</reference>
<proteinExistence type="predicted"/>
<keyword evidence="2" id="KW-0503">Monooxygenase</keyword>
<dbReference type="Gene3D" id="3.50.50.60">
    <property type="entry name" value="FAD/NAD(P)-binding domain"/>
    <property type="match status" value="1"/>
</dbReference>
<keyword evidence="2" id="KW-0560">Oxidoreductase</keyword>
<dbReference type="OrthoDB" id="5652862at2"/>
<protein>
    <submittedName>
        <fullName evidence="2">FAD-binding monooxygenase</fullName>
    </submittedName>
</protein>
<dbReference type="InterPro" id="IPR002938">
    <property type="entry name" value="FAD-bd"/>
</dbReference>
<dbReference type="GO" id="GO:0004497">
    <property type="term" value="F:monooxygenase activity"/>
    <property type="evidence" value="ECO:0007669"/>
    <property type="project" value="UniProtKB-KW"/>
</dbReference>
<dbReference type="RefSeq" id="WP_121153251.1">
    <property type="nucleotide sequence ID" value="NZ_CP032829.1"/>
</dbReference>
<name>A0A494TLC2_SPHPE</name>
<accession>A0A494TLC2</accession>
<evidence type="ECO:0000313" key="2">
    <source>
        <dbReference type="EMBL" id="AYJ86626.1"/>
    </source>
</evidence>
<dbReference type="GO" id="GO:0071949">
    <property type="term" value="F:FAD binding"/>
    <property type="evidence" value="ECO:0007669"/>
    <property type="project" value="InterPro"/>
</dbReference>
<dbReference type="InterPro" id="IPR036188">
    <property type="entry name" value="FAD/NAD-bd_sf"/>
</dbReference>
<dbReference type="SUPFAM" id="SSF51905">
    <property type="entry name" value="FAD/NAD(P)-binding domain"/>
    <property type="match status" value="1"/>
</dbReference>
<dbReference type="PANTHER" id="PTHR42685:SF22">
    <property type="entry name" value="CONDITIONED MEDIUM FACTOR RECEPTOR 1"/>
    <property type="match status" value="1"/>
</dbReference>
<dbReference type="PANTHER" id="PTHR42685">
    <property type="entry name" value="GERANYLGERANYL DIPHOSPHATE REDUCTASE"/>
    <property type="match status" value="1"/>
</dbReference>
<dbReference type="InterPro" id="IPR050407">
    <property type="entry name" value="Geranylgeranyl_reductase"/>
</dbReference>
<feature type="domain" description="FAD-binding" evidence="1">
    <location>
        <begin position="7"/>
        <end position="117"/>
    </location>
</feature>
<dbReference type="KEGG" id="spha:D3Y57_12425"/>
<dbReference type="Pfam" id="PF01494">
    <property type="entry name" value="FAD_binding_3"/>
    <property type="match status" value="1"/>
</dbReference>
<evidence type="ECO:0000259" key="1">
    <source>
        <dbReference type="Pfam" id="PF01494"/>
    </source>
</evidence>
<evidence type="ECO:0000313" key="3">
    <source>
        <dbReference type="Proteomes" id="UP000276254"/>
    </source>
</evidence>
<dbReference type="AlphaFoldDB" id="A0A494TLC2"/>
<organism evidence="2 3">
    <name type="scientific">Sphingomonas paeninsulae</name>
    <dbReference type="NCBI Taxonomy" id="2319844"/>
    <lineage>
        <taxon>Bacteria</taxon>
        <taxon>Pseudomonadati</taxon>
        <taxon>Pseudomonadota</taxon>
        <taxon>Alphaproteobacteria</taxon>
        <taxon>Sphingomonadales</taxon>
        <taxon>Sphingomonadaceae</taxon>
        <taxon>Sphingomonas</taxon>
    </lineage>
</organism>
<gene>
    <name evidence="2" type="ORF">D3Y57_12425</name>
</gene>
<dbReference type="Proteomes" id="UP000276254">
    <property type="component" value="Chromosome"/>
</dbReference>